<gene>
    <name evidence="2" type="ORF">HMPREF9445_03248</name>
</gene>
<feature type="compositionally biased region" description="Basic and acidic residues" evidence="1">
    <location>
        <begin position="34"/>
        <end position="43"/>
    </location>
</feature>
<organism evidence="2 3">
    <name type="scientific">Bacteroides clarus YIT 12056</name>
    <dbReference type="NCBI Taxonomy" id="762984"/>
    <lineage>
        <taxon>Bacteria</taxon>
        <taxon>Pseudomonadati</taxon>
        <taxon>Bacteroidota</taxon>
        <taxon>Bacteroidia</taxon>
        <taxon>Bacteroidales</taxon>
        <taxon>Bacteroidaceae</taxon>
        <taxon>Bacteroides</taxon>
    </lineage>
</organism>
<dbReference type="EMBL" id="AFBM01000032">
    <property type="protein sequence ID" value="EGF49351.1"/>
    <property type="molecule type" value="Genomic_DNA"/>
</dbReference>
<evidence type="ECO:0000313" key="3">
    <source>
        <dbReference type="Proteomes" id="UP000010321"/>
    </source>
</evidence>
<sequence length="66" mass="7864">MKAGAKVRTLSHIFQMFSEVFFIFLFKGESFERNQPVKEEKSKGSYSVSVRMSIKRRSRSRKRMQK</sequence>
<comment type="caution">
    <text evidence="2">The sequence shown here is derived from an EMBL/GenBank/DDBJ whole genome shotgun (WGS) entry which is preliminary data.</text>
</comment>
<feature type="region of interest" description="Disordered" evidence="1">
    <location>
        <begin position="34"/>
        <end position="66"/>
    </location>
</feature>
<evidence type="ECO:0000313" key="2">
    <source>
        <dbReference type="EMBL" id="EGF49351.1"/>
    </source>
</evidence>
<keyword evidence="3" id="KW-1185">Reference proteome</keyword>
<proteinExistence type="predicted"/>
<feature type="compositionally biased region" description="Basic residues" evidence="1">
    <location>
        <begin position="53"/>
        <end position="66"/>
    </location>
</feature>
<protein>
    <submittedName>
        <fullName evidence="2">Conserved domain protein</fullName>
    </submittedName>
</protein>
<accession>A0ABP2KQE6</accession>
<reference evidence="2 3" key="1">
    <citation type="submission" date="2011-02" db="EMBL/GenBank/DDBJ databases">
        <authorList>
            <person name="Weinstock G."/>
            <person name="Sodergren E."/>
            <person name="Clifton S."/>
            <person name="Fulton L."/>
            <person name="Fulton B."/>
            <person name="Courtney L."/>
            <person name="Fronick C."/>
            <person name="Harrison M."/>
            <person name="Strong C."/>
            <person name="Farmer C."/>
            <person name="Delahaunty K."/>
            <person name="Markovic C."/>
            <person name="Hall O."/>
            <person name="Minx P."/>
            <person name="Tomlinson C."/>
            <person name="Mitreva M."/>
            <person name="Hou S."/>
            <person name="Chen J."/>
            <person name="Wollam A."/>
            <person name="Pepin K.H."/>
            <person name="Johnson M."/>
            <person name="Bhonagiri V."/>
            <person name="Zhang X."/>
            <person name="Suruliraj S."/>
            <person name="Warren W."/>
            <person name="Chinwalla A."/>
            <person name="Mardis E.R."/>
            <person name="Wilson R.K."/>
        </authorList>
    </citation>
    <scope>NUCLEOTIDE SEQUENCE [LARGE SCALE GENOMIC DNA]</scope>
    <source>
        <strain evidence="2 3">YIT 12056</strain>
    </source>
</reference>
<name>A0ABP2KQE6_9BACE</name>
<evidence type="ECO:0000256" key="1">
    <source>
        <dbReference type="SAM" id="MobiDB-lite"/>
    </source>
</evidence>
<dbReference type="Proteomes" id="UP000010321">
    <property type="component" value="Unassembled WGS sequence"/>
</dbReference>